<protein>
    <submittedName>
        <fullName evidence="2">Uncharacterized protein</fullName>
    </submittedName>
</protein>
<feature type="compositionally biased region" description="Basic and acidic residues" evidence="1">
    <location>
        <begin position="228"/>
        <end position="254"/>
    </location>
</feature>
<organism evidence="2 3">
    <name type="scientific">Seminavis robusta</name>
    <dbReference type="NCBI Taxonomy" id="568900"/>
    <lineage>
        <taxon>Eukaryota</taxon>
        <taxon>Sar</taxon>
        <taxon>Stramenopiles</taxon>
        <taxon>Ochrophyta</taxon>
        <taxon>Bacillariophyta</taxon>
        <taxon>Bacillariophyceae</taxon>
        <taxon>Bacillariophycidae</taxon>
        <taxon>Naviculales</taxon>
        <taxon>Naviculaceae</taxon>
        <taxon>Seminavis</taxon>
    </lineage>
</organism>
<evidence type="ECO:0000256" key="1">
    <source>
        <dbReference type="SAM" id="MobiDB-lite"/>
    </source>
</evidence>
<reference evidence="2" key="1">
    <citation type="submission" date="2020-06" db="EMBL/GenBank/DDBJ databases">
        <authorList>
            <consortium name="Plant Systems Biology data submission"/>
        </authorList>
    </citation>
    <scope>NUCLEOTIDE SEQUENCE</scope>
    <source>
        <strain evidence="2">D6</strain>
    </source>
</reference>
<gene>
    <name evidence="2" type="ORF">SEMRO_2978_G341430.1</name>
</gene>
<evidence type="ECO:0000313" key="3">
    <source>
        <dbReference type="Proteomes" id="UP001153069"/>
    </source>
</evidence>
<evidence type="ECO:0000313" key="2">
    <source>
        <dbReference type="EMBL" id="CAB9530659.1"/>
    </source>
</evidence>
<dbReference type="AlphaFoldDB" id="A0A9N8F346"/>
<feature type="compositionally biased region" description="Polar residues" evidence="1">
    <location>
        <begin position="104"/>
        <end position="115"/>
    </location>
</feature>
<feature type="compositionally biased region" description="Basic and acidic residues" evidence="1">
    <location>
        <begin position="183"/>
        <end position="192"/>
    </location>
</feature>
<accession>A0A9N8F346</accession>
<comment type="caution">
    <text evidence="2">The sequence shown here is derived from an EMBL/GenBank/DDBJ whole genome shotgun (WGS) entry which is preliminary data.</text>
</comment>
<feature type="region of interest" description="Disordered" evidence="1">
    <location>
        <begin position="1"/>
        <end position="368"/>
    </location>
</feature>
<proteinExistence type="predicted"/>
<feature type="compositionally biased region" description="Basic and acidic residues" evidence="1">
    <location>
        <begin position="155"/>
        <end position="173"/>
    </location>
</feature>
<dbReference type="EMBL" id="CAICTM010002976">
    <property type="protein sequence ID" value="CAB9530659.1"/>
    <property type="molecule type" value="Genomic_DNA"/>
</dbReference>
<name>A0A9N8F346_9STRA</name>
<feature type="compositionally biased region" description="Polar residues" evidence="1">
    <location>
        <begin position="61"/>
        <end position="75"/>
    </location>
</feature>
<feature type="compositionally biased region" description="Basic and acidic residues" evidence="1">
    <location>
        <begin position="286"/>
        <end position="300"/>
    </location>
</feature>
<dbReference type="Proteomes" id="UP001153069">
    <property type="component" value="Unassembled WGS sequence"/>
</dbReference>
<feature type="compositionally biased region" description="Basic and acidic residues" evidence="1">
    <location>
        <begin position="349"/>
        <end position="360"/>
    </location>
</feature>
<keyword evidence="3" id="KW-1185">Reference proteome</keyword>
<sequence length="368" mass="41316">MRNDTTRHTGPGQRPQPPSESGAPPKGRGTCGHTAPHKRPAGLHQAHTQARSVDGTDNRDNTPPTQETNEGQTPKATHDGANSPGTLGSRAQERSRRDCGQGTRGQAATIVTATQHPNHRPNHNERNQTNRKRQERKQTGRDTQTGRVPGRRRRGREEVREANQRHKKKEEPNPRQAPNPQRRSTEPGDRNKAGKTNSETRRKRQKDTRINQVKTHQRGEGEQQAGRPSEDRHGETAKKGDTKKSGARGEDTPRTPHRKRNSKKGYSLQRSPHAYPTQATRQGQETNHRDHDTRREEEIYAGRTPTTARAHSTRAAQAHRTGASRARGTQKKRNPGQNARNKHNGWPQEAKHENANESRPHHAPPVRT</sequence>